<keyword evidence="2" id="KW-0732">Signal</keyword>
<evidence type="ECO:0000313" key="4">
    <source>
        <dbReference type="Proteomes" id="UP000557717"/>
    </source>
</evidence>
<evidence type="ECO:0000313" key="3">
    <source>
        <dbReference type="EMBL" id="MBB5352748.1"/>
    </source>
</evidence>
<organism evidence="3 4">
    <name type="scientific">Haloferula luteola</name>
    <dbReference type="NCBI Taxonomy" id="595692"/>
    <lineage>
        <taxon>Bacteria</taxon>
        <taxon>Pseudomonadati</taxon>
        <taxon>Verrucomicrobiota</taxon>
        <taxon>Verrucomicrobiia</taxon>
        <taxon>Verrucomicrobiales</taxon>
        <taxon>Verrucomicrobiaceae</taxon>
        <taxon>Haloferula</taxon>
    </lineage>
</organism>
<evidence type="ECO:0000256" key="1">
    <source>
        <dbReference type="SAM" id="Phobius"/>
    </source>
</evidence>
<keyword evidence="4" id="KW-1185">Reference proteome</keyword>
<sequence>MKLPLHFTLTTALLGTISTAMAHPGHDHSHMSTFEFAWHHWLTGGSIVGLLGFGAFLLHRRAKSKDRHRD</sequence>
<feature type="transmembrane region" description="Helical" evidence="1">
    <location>
        <begin position="38"/>
        <end position="59"/>
    </location>
</feature>
<dbReference type="RefSeq" id="WP_184020045.1">
    <property type="nucleotide sequence ID" value="NZ_JACHFD010000015.1"/>
</dbReference>
<protein>
    <submittedName>
        <fullName evidence="3">Uncharacterized protein</fullName>
    </submittedName>
</protein>
<feature type="chain" id="PRO_5032703132" evidence="2">
    <location>
        <begin position="23"/>
        <end position="70"/>
    </location>
</feature>
<reference evidence="3 4" key="1">
    <citation type="submission" date="2020-08" db="EMBL/GenBank/DDBJ databases">
        <title>Genomic Encyclopedia of Type Strains, Phase IV (KMG-IV): sequencing the most valuable type-strain genomes for metagenomic binning, comparative biology and taxonomic classification.</title>
        <authorList>
            <person name="Goeker M."/>
        </authorList>
    </citation>
    <scope>NUCLEOTIDE SEQUENCE [LARGE SCALE GENOMIC DNA]</scope>
    <source>
        <strain evidence="3 4">YC6886</strain>
    </source>
</reference>
<keyword evidence="1" id="KW-0472">Membrane</keyword>
<name>A0A840VDP0_9BACT</name>
<comment type="caution">
    <text evidence="3">The sequence shown here is derived from an EMBL/GenBank/DDBJ whole genome shotgun (WGS) entry which is preliminary data.</text>
</comment>
<dbReference type="EMBL" id="JACHFD010000015">
    <property type="protein sequence ID" value="MBB5352748.1"/>
    <property type="molecule type" value="Genomic_DNA"/>
</dbReference>
<keyword evidence="1" id="KW-0812">Transmembrane</keyword>
<evidence type="ECO:0000256" key="2">
    <source>
        <dbReference type="SAM" id="SignalP"/>
    </source>
</evidence>
<accession>A0A840VDP0</accession>
<dbReference type="AlphaFoldDB" id="A0A840VDP0"/>
<keyword evidence="1" id="KW-1133">Transmembrane helix</keyword>
<gene>
    <name evidence="3" type="ORF">HNR46_002996</name>
</gene>
<dbReference type="Proteomes" id="UP000557717">
    <property type="component" value="Unassembled WGS sequence"/>
</dbReference>
<proteinExistence type="predicted"/>
<feature type="signal peptide" evidence="2">
    <location>
        <begin position="1"/>
        <end position="22"/>
    </location>
</feature>